<evidence type="ECO:0000259" key="1">
    <source>
        <dbReference type="Pfam" id="PF25559"/>
    </source>
</evidence>
<dbReference type="Pfam" id="PF25559">
    <property type="entry name" value="DUF7931"/>
    <property type="match status" value="1"/>
</dbReference>
<gene>
    <name evidence="2" type="ORF">SAMN05660875_103491</name>
</gene>
<name>A0ABY0R2D8_9GAMM</name>
<accession>A0ABY0R2D8</accession>
<dbReference type="InterPro" id="IPR057691">
    <property type="entry name" value="DUF7931"/>
</dbReference>
<feature type="domain" description="DUF7931" evidence="1">
    <location>
        <begin position="59"/>
        <end position="206"/>
    </location>
</feature>
<comment type="caution">
    <text evidence="2">The sequence shown here is derived from an EMBL/GenBank/DDBJ whole genome shotgun (WGS) entry which is preliminary data.</text>
</comment>
<reference evidence="2 3" key="1">
    <citation type="submission" date="2016-10" db="EMBL/GenBank/DDBJ databases">
        <authorList>
            <person name="Varghese N."/>
            <person name="Submissions S."/>
        </authorList>
    </citation>
    <scope>NUCLEOTIDE SEQUENCE [LARGE SCALE GENOMIC DNA]</scope>
    <source>
        <strain evidence="2 3">DSM 6083</strain>
    </source>
</reference>
<evidence type="ECO:0000313" key="2">
    <source>
        <dbReference type="EMBL" id="SDM29125.1"/>
    </source>
</evidence>
<protein>
    <recommendedName>
        <fullName evidence="1">DUF7931 domain-containing protein</fullName>
    </recommendedName>
</protein>
<proteinExistence type="predicted"/>
<evidence type="ECO:0000313" key="3">
    <source>
        <dbReference type="Proteomes" id="UP000182276"/>
    </source>
</evidence>
<sequence length="208" mass="23079">MTERRPGQAASVAELPAVEFVSPGRFALCNPEPSYASTRSVAEGDTPSPSAETTLLTTATQLREHTLALAQQARRSLFIYSQALDPWLYGDADFVEACVRLLLSHPRNGLAVIVADPTRALRTGHRLLDLSHRLTSNLRIRRLASASDCDNCEFVIADDNALIVRTQADRPEARVSYHAPGKVRQQRALFDRAWELSVTDPNLRSFRI</sequence>
<dbReference type="Proteomes" id="UP000182276">
    <property type="component" value="Unassembled WGS sequence"/>
</dbReference>
<organism evidence="2 3">
    <name type="scientific">Stutzerimonas balearica DSM 6083</name>
    <dbReference type="NCBI Taxonomy" id="1123016"/>
    <lineage>
        <taxon>Bacteria</taxon>
        <taxon>Pseudomonadati</taxon>
        <taxon>Pseudomonadota</taxon>
        <taxon>Gammaproteobacteria</taxon>
        <taxon>Pseudomonadales</taxon>
        <taxon>Pseudomonadaceae</taxon>
        <taxon>Stutzerimonas</taxon>
    </lineage>
</organism>
<dbReference type="EMBL" id="FNHO01000003">
    <property type="protein sequence ID" value="SDM29125.1"/>
    <property type="molecule type" value="Genomic_DNA"/>
</dbReference>
<keyword evidence="3" id="KW-1185">Reference proteome</keyword>